<keyword evidence="1" id="KW-0732">Signal</keyword>
<gene>
    <name evidence="2" type="ORF">SAMN05444278_104141</name>
</gene>
<reference evidence="2 3" key="1">
    <citation type="submission" date="2016-11" db="EMBL/GenBank/DDBJ databases">
        <authorList>
            <person name="Jaros S."/>
            <person name="Januszkiewicz K."/>
            <person name="Wedrychowicz H."/>
        </authorList>
    </citation>
    <scope>NUCLEOTIDE SEQUENCE [LARGE SCALE GENOMIC DNA]</scope>
    <source>
        <strain evidence="2 3">DSM 25661</strain>
    </source>
</reference>
<evidence type="ECO:0000313" key="2">
    <source>
        <dbReference type="EMBL" id="SHE70349.1"/>
    </source>
</evidence>
<dbReference type="OrthoDB" id="9808473at2"/>
<evidence type="ECO:0000313" key="3">
    <source>
        <dbReference type="Proteomes" id="UP000184462"/>
    </source>
</evidence>
<evidence type="ECO:0008006" key="4">
    <source>
        <dbReference type="Google" id="ProtNLM"/>
    </source>
</evidence>
<name>A0A1M4VMY1_9FLAO</name>
<dbReference type="Pfam" id="PF11306">
    <property type="entry name" value="DUF3108"/>
    <property type="match status" value="1"/>
</dbReference>
<dbReference type="STRING" id="1155689.SAMN05444278_104141"/>
<protein>
    <recommendedName>
        <fullName evidence="4">DUF3108 domain-containing protein</fullName>
    </recommendedName>
</protein>
<dbReference type="EMBL" id="FQTW01000004">
    <property type="protein sequence ID" value="SHE70349.1"/>
    <property type="molecule type" value="Genomic_DNA"/>
</dbReference>
<accession>A0A1M4VMY1</accession>
<dbReference type="Proteomes" id="UP000184462">
    <property type="component" value="Unassembled WGS sequence"/>
</dbReference>
<evidence type="ECO:0000256" key="1">
    <source>
        <dbReference type="SAM" id="SignalP"/>
    </source>
</evidence>
<dbReference type="InterPro" id="IPR021457">
    <property type="entry name" value="DUF3108"/>
</dbReference>
<sequence>MKKIAFILLLHSFASVHSQAYQNGEWLKFKIKYGWFKASEATIEVKKAKIKGQKVLHIDGFGKSTGLLDVFFKVRDHYETYINPDTNLPVRFVRRINEGGYKKNKILNFNHTTNTVEVIDKKHNTKNSFSFIEGTQDMMSVLYFLRNKVDIKRLKPGQTFTLNLFFDEENYPFKVKFLKKEILETKFGDISTLKFRPYVKADRVFKEQESLSFWVSADENKVPLKIEAKLAVGSLTANLDQFKGLKHSFSIIAK</sequence>
<proteinExistence type="predicted"/>
<dbReference type="RefSeq" id="WP_073192848.1">
    <property type="nucleotide sequence ID" value="NZ_FQTW01000004.1"/>
</dbReference>
<dbReference type="AlphaFoldDB" id="A0A1M4VMY1"/>
<feature type="signal peptide" evidence="1">
    <location>
        <begin position="1"/>
        <end position="20"/>
    </location>
</feature>
<keyword evidence="3" id="KW-1185">Reference proteome</keyword>
<organism evidence="2 3">
    <name type="scientific">Psychroflexus salarius</name>
    <dbReference type="NCBI Taxonomy" id="1155689"/>
    <lineage>
        <taxon>Bacteria</taxon>
        <taxon>Pseudomonadati</taxon>
        <taxon>Bacteroidota</taxon>
        <taxon>Flavobacteriia</taxon>
        <taxon>Flavobacteriales</taxon>
        <taxon>Flavobacteriaceae</taxon>
        <taxon>Psychroflexus</taxon>
    </lineage>
</organism>
<feature type="chain" id="PRO_5012906097" description="DUF3108 domain-containing protein" evidence="1">
    <location>
        <begin position="21"/>
        <end position="254"/>
    </location>
</feature>